<dbReference type="SUPFAM" id="SSF47384">
    <property type="entry name" value="Homodimeric domain of signal transducing histidine kinase"/>
    <property type="match status" value="1"/>
</dbReference>
<comment type="caution">
    <text evidence="14">The sequence shown here is derived from an EMBL/GenBank/DDBJ whole genome shotgun (WGS) entry which is preliminary data.</text>
</comment>
<dbReference type="InterPro" id="IPR003594">
    <property type="entry name" value="HATPase_dom"/>
</dbReference>
<dbReference type="SMART" id="SM00387">
    <property type="entry name" value="HATPase_c"/>
    <property type="match status" value="1"/>
</dbReference>
<evidence type="ECO:0000256" key="4">
    <source>
        <dbReference type="ARBA" id="ARBA00022553"/>
    </source>
</evidence>
<dbReference type="Gene3D" id="6.10.340.10">
    <property type="match status" value="1"/>
</dbReference>
<evidence type="ECO:0000256" key="1">
    <source>
        <dbReference type="ARBA" id="ARBA00000085"/>
    </source>
</evidence>
<evidence type="ECO:0000256" key="8">
    <source>
        <dbReference type="ARBA" id="ARBA00022989"/>
    </source>
</evidence>
<keyword evidence="4" id="KW-0597">Phosphoprotein</keyword>
<dbReference type="Pfam" id="PF02518">
    <property type="entry name" value="HATPase_c"/>
    <property type="match status" value="1"/>
</dbReference>
<dbReference type="Pfam" id="PF00512">
    <property type="entry name" value="HisKA"/>
    <property type="match status" value="1"/>
</dbReference>
<dbReference type="PRINTS" id="PR00344">
    <property type="entry name" value="BCTRLSENSOR"/>
</dbReference>
<dbReference type="Pfam" id="PF00672">
    <property type="entry name" value="HAMP"/>
    <property type="match status" value="1"/>
</dbReference>
<dbReference type="PANTHER" id="PTHR43304:SF1">
    <property type="entry name" value="PAC DOMAIN-CONTAINING PROTEIN"/>
    <property type="match status" value="1"/>
</dbReference>
<evidence type="ECO:0000256" key="3">
    <source>
        <dbReference type="ARBA" id="ARBA00012438"/>
    </source>
</evidence>
<evidence type="ECO:0000256" key="6">
    <source>
        <dbReference type="ARBA" id="ARBA00022692"/>
    </source>
</evidence>
<dbReference type="SMART" id="SM00388">
    <property type="entry name" value="HisKA"/>
    <property type="match status" value="1"/>
</dbReference>
<dbReference type="InterPro" id="IPR003661">
    <property type="entry name" value="HisK_dim/P_dom"/>
</dbReference>
<evidence type="ECO:0000256" key="9">
    <source>
        <dbReference type="ARBA" id="ARBA00023012"/>
    </source>
</evidence>
<protein>
    <recommendedName>
        <fullName evidence="3">histidine kinase</fullName>
        <ecNumber evidence="3">2.7.13.3</ecNumber>
    </recommendedName>
</protein>
<dbReference type="InterPro" id="IPR036097">
    <property type="entry name" value="HisK_dim/P_sf"/>
</dbReference>
<dbReference type="CDD" id="cd00082">
    <property type="entry name" value="HisKA"/>
    <property type="match status" value="1"/>
</dbReference>
<feature type="transmembrane region" description="Helical" evidence="11">
    <location>
        <begin position="12"/>
        <end position="32"/>
    </location>
</feature>
<keyword evidence="6 11" id="KW-0812">Transmembrane</keyword>
<dbReference type="CDD" id="cd06225">
    <property type="entry name" value="HAMP"/>
    <property type="match status" value="1"/>
</dbReference>
<dbReference type="GO" id="GO:0016301">
    <property type="term" value="F:kinase activity"/>
    <property type="evidence" value="ECO:0007669"/>
    <property type="project" value="UniProtKB-KW"/>
</dbReference>
<feature type="coiled-coil region" evidence="10">
    <location>
        <begin position="258"/>
        <end position="285"/>
    </location>
</feature>
<dbReference type="Proteomes" id="UP000031004">
    <property type="component" value="Unassembled WGS sequence"/>
</dbReference>
<keyword evidence="15" id="KW-1185">Reference proteome</keyword>
<evidence type="ECO:0000313" key="15">
    <source>
        <dbReference type="Proteomes" id="UP000031004"/>
    </source>
</evidence>
<evidence type="ECO:0000256" key="2">
    <source>
        <dbReference type="ARBA" id="ARBA00004236"/>
    </source>
</evidence>
<gene>
    <name evidence="14" type="ORF">QQ44_24520</name>
</gene>
<dbReference type="Gene3D" id="3.30.565.10">
    <property type="entry name" value="Histidine kinase-like ATPase, C-terminal domain"/>
    <property type="match status" value="1"/>
</dbReference>
<proteinExistence type="predicted"/>
<reference evidence="14 15" key="1">
    <citation type="submission" date="2014-11" db="EMBL/GenBank/DDBJ databases">
        <title>Mycobacterium setense Manresensis Genome.</title>
        <authorList>
            <person name="Rech G."/>
            <person name="Sumoy L."/>
        </authorList>
    </citation>
    <scope>NUCLEOTIDE SEQUENCE [LARGE SCALE GENOMIC DNA]</scope>
    <source>
        <strain evidence="14 15">Manresensis</strain>
    </source>
</reference>
<comment type="catalytic activity">
    <reaction evidence="1">
        <text>ATP + protein L-histidine = ADP + protein N-phospho-L-histidine.</text>
        <dbReference type="EC" id="2.7.13.3"/>
    </reaction>
</comment>
<evidence type="ECO:0000256" key="7">
    <source>
        <dbReference type="ARBA" id="ARBA00022777"/>
    </source>
</evidence>
<organism evidence="14 15">
    <name type="scientific">Mycolicibacterium setense</name>
    <dbReference type="NCBI Taxonomy" id="431269"/>
    <lineage>
        <taxon>Bacteria</taxon>
        <taxon>Bacillati</taxon>
        <taxon>Actinomycetota</taxon>
        <taxon>Actinomycetes</taxon>
        <taxon>Mycobacteriales</taxon>
        <taxon>Mycobacteriaceae</taxon>
        <taxon>Mycolicibacterium</taxon>
    </lineage>
</organism>
<evidence type="ECO:0000259" key="13">
    <source>
        <dbReference type="PROSITE" id="PS50885"/>
    </source>
</evidence>
<accession>A0ABR4YML0</accession>
<dbReference type="EMBL" id="JTLZ01000012">
    <property type="protein sequence ID" value="KHO19819.1"/>
    <property type="molecule type" value="Genomic_DNA"/>
</dbReference>
<feature type="transmembrane region" description="Helical" evidence="11">
    <location>
        <begin position="186"/>
        <end position="205"/>
    </location>
</feature>
<dbReference type="InterPro" id="IPR004358">
    <property type="entry name" value="Sig_transdc_His_kin-like_C"/>
</dbReference>
<dbReference type="RefSeq" id="WP_039325759.1">
    <property type="nucleotide sequence ID" value="NZ_JTLZ01000012.1"/>
</dbReference>
<evidence type="ECO:0000256" key="10">
    <source>
        <dbReference type="SAM" id="Coils"/>
    </source>
</evidence>
<name>A0ABR4YML0_9MYCO</name>
<dbReference type="EC" id="2.7.13.3" evidence="3"/>
<dbReference type="SUPFAM" id="SSF55874">
    <property type="entry name" value="ATPase domain of HSP90 chaperone/DNA topoisomerase II/histidine kinase"/>
    <property type="match status" value="1"/>
</dbReference>
<dbReference type="Gene3D" id="1.10.287.130">
    <property type="match status" value="1"/>
</dbReference>
<dbReference type="InterPro" id="IPR007891">
    <property type="entry name" value="CHASE3"/>
</dbReference>
<keyword evidence="7 14" id="KW-0418">Kinase</keyword>
<dbReference type="Pfam" id="PF05227">
    <property type="entry name" value="CHASE3"/>
    <property type="match status" value="1"/>
</dbReference>
<evidence type="ECO:0000256" key="11">
    <source>
        <dbReference type="SAM" id="Phobius"/>
    </source>
</evidence>
<feature type="domain" description="HAMP" evidence="13">
    <location>
        <begin position="207"/>
        <end position="259"/>
    </location>
</feature>
<evidence type="ECO:0000256" key="5">
    <source>
        <dbReference type="ARBA" id="ARBA00022679"/>
    </source>
</evidence>
<keyword evidence="10" id="KW-0175">Coiled coil</keyword>
<dbReference type="InterPro" id="IPR052162">
    <property type="entry name" value="Sensor_kinase/Photoreceptor"/>
</dbReference>
<feature type="domain" description="Histidine kinase" evidence="12">
    <location>
        <begin position="288"/>
        <end position="508"/>
    </location>
</feature>
<dbReference type="PROSITE" id="PS50109">
    <property type="entry name" value="HIS_KIN"/>
    <property type="match status" value="1"/>
</dbReference>
<dbReference type="PANTHER" id="PTHR43304">
    <property type="entry name" value="PHYTOCHROME-LIKE PROTEIN CPH1"/>
    <property type="match status" value="1"/>
</dbReference>
<dbReference type="SMART" id="SM00304">
    <property type="entry name" value="HAMP"/>
    <property type="match status" value="1"/>
</dbReference>
<sequence>MKLSVQGWQNLLVSVMCVIVLTGAVAGIALVGRTDAVSRELIDDIQPARVAAYQLQGALRDQETAVRGYVIAADPGFLKPYGDGQRAEAAAAEEIRGYLAGHTGLLADLDTIENAAAAWRSSYADPLIGSVTVGRPAVVDIGTADRGKAQFDRLRELFDVQNANLSQARQASVDELAHVRGWRDGVVIAMVLAFFVMAVLMTVLVRSAVTHPLAALAASCRRITEGNFAERIVPKGPKDIRAIAADVEDMRQRVVDELDASRSAQDALDQQAEELRRSNAELEQFAYVASHDLQEPLRKVASFCQLLEKRYGDQLDERGVEYIDFAVDGAKRMQVLINDLLTFSRVGRLGATHTEVDLNDALDAALDNLTTAIGESGAEIQRPDEPLPPIDGDPTLMTMVWQNLIGNAVKFRRDGVEPRIVIDCRAGAGELDENWVFSVSDNGIGIGEEFVDKVFVIFQRLHGRDAFSGTGIGLALCKKIVEHHGGSIWIDTSYTGGTRFVFTLPATPTTVPNAVAEAQLAQSEGKPE</sequence>
<keyword evidence="9" id="KW-0902">Two-component regulatory system</keyword>
<evidence type="ECO:0000259" key="12">
    <source>
        <dbReference type="PROSITE" id="PS50109"/>
    </source>
</evidence>
<dbReference type="PROSITE" id="PS50885">
    <property type="entry name" value="HAMP"/>
    <property type="match status" value="1"/>
</dbReference>
<keyword evidence="11" id="KW-0472">Membrane</keyword>
<evidence type="ECO:0000313" key="14">
    <source>
        <dbReference type="EMBL" id="KHO19819.1"/>
    </source>
</evidence>
<dbReference type="InterPro" id="IPR003660">
    <property type="entry name" value="HAMP_dom"/>
</dbReference>
<dbReference type="InterPro" id="IPR036890">
    <property type="entry name" value="HATPase_C_sf"/>
</dbReference>
<comment type="subcellular location">
    <subcellularLocation>
        <location evidence="2">Cell membrane</location>
    </subcellularLocation>
</comment>
<keyword evidence="5" id="KW-0808">Transferase</keyword>
<keyword evidence="8 11" id="KW-1133">Transmembrane helix</keyword>
<dbReference type="InterPro" id="IPR005467">
    <property type="entry name" value="His_kinase_dom"/>
</dbReference>